<keyword evidence="4" id="KW-1185">Reference proteome</keyword>
<dbReference type="AlphaFoldDB" id="A0A7J5AP49"/>
<proteinExistence type="predicted"/>
<accession>A0A7J5AP49</accession>
<dbReference type="RefSeq" id="WP_150898600.1">
    <property type="nucleotide sequence ID" value="NZ_WAAU01000008.1"/>
</dbReference>
<evidence type="ECO:0000313" key="4">
    <source>
        <dbReference type="Proteomes" id="UP000467305"/>
    </source>
</evidence>
<feature type="transmembrane region" description="Helical" evidence="1">
    <location>
        <begin position="238"/>
        <end position="258"/>
    </location>
</feature>
<feature type="transmembrane region" description="Helical" evidence="1">
    <location>
        <begin position="311"/>
        <end position="328"/>
    </location>
</feature>
<dbReference type="InterPro" id="IPR050640">
    <property type="entry name" value="Bact_2-comp_sensor_kinase"/>
</dbReference>
<keyword evidence="3" id="KW-0418">Kinase</keyword>
<feature type="transmembrane region" description="Helical" evidence="1">
    <location>
        <begin position="205"/>
        <end position="226"/>
    </location>
</feature>
<keyword evidence="1" id="KW-0812">Transmembrane</keyword>
<feature type="transmembrane region" description="Helical" evidence="1">
    <location>
        <begin position="348"/>
        <end position="369"/>
    </location>
</feature>
<dbReference type="PANTHER" id="PTHR34220:SF7">
    <property type="entry name" value="SENSOR HISTIDINE KINASE YPDA"/>
    <property type="match status" value="1"/>
</dbReference>
<dbReference type="GO" id="GO:0016020">
    <property type="term" value="C:membrane"/>
    <property type="evidence" value="ECO:0007669"/>
    <property type="project" value="InterPro"/>
</dbReference>
<dbReference type="PANTHER" id="PTHR34220">
    <property type="entry name" value="SENSOR HISTIDINE KINASE YPDA"/>
    <property type="match status" value="1"/>
</dbReference>
<reference evidence="3 4" key="1">
    <citation type="submission" date="2019-09" db="EMBL/GenBank/DDBJ databases">
        <authorList>
            <person name="Cao W.R."/>
        </authorList>
    </citation>
    <scope>NUCLEOTIDE SEQUENCE [LARGE SCALE GENOMIC DNA]</scope>
    <source>
        <strain evidence="4">a4</strain>
    </source>
</reference>
<feature type="transmembrane region" description="Helical" evidence="1">
    <location>
        <begin position="286"/>
        <end position="304"/>
    </location>
</feature>
<name>A0A7J5AP49_9FLAO</name>
<dbReference type="Proteomes" id="UP000467305">
    <property type="component" value="Unassembled WGS sequence"/>
</dbReference>
<comment type="caution">
    <text evidence="3">The sequence shown here is derived from an EMBL/GenBank/DDBJ whole genome shotgun (WGS) entry which is preliminary data.</text>
</comment>
<sequence length="574" mass="66111">MRILFIITYFINITTINDIPNYTGSVIDLSTLEIATLYEGSDKKFIENQLSAKEISSITSSKKGLWYLFYNFKVSDNIINKGDIWLEFRTNINAANLYVNNKLILKNGIIEYNKPALLGGKNLVRRKISKENLISGINTIEIEFTNYKSQSNVIIRDLTLGSLTEFQKHTAIMTTAPTLFLGIFIFVFIINLVLYFSLERKKTFLLLSLLFLVNSFIMINEVMYWNGFVSSTYFISSYTLRSVLEYLSYGVLLIILLYQYNFSKKVIIMSILVFIFSYWLTTLVNINTAIILSVFPLIVSLVAIQKRKKNSSFITLSLVLLFILNYLDDQNSLESLPFVNSNYFITSLIYKLDSIGILVFALVMIFISAKSILHKTKSLSESKLKIEHLEYQFLQKLILPHFMINSLMSLQHLIYKKPKAASNMIEALSEEFHLLSIMNKKKLVPIAQEIDICKVHLKIMSIQQNAEYTMSTKGIIGTETIPPTIIHTLIENGITHGYTGNQNAYFELSKQERKNSTIYRLFNNSNMNTNFIRTSGTGLKYIESRLEECYPDKWQLLSKKVDNGWESIIKIKHK</sequence>
<dbReference type="Pfam" id="PF06580">
    <property type="entry name" value="His_kinase"/>
    <property type="match status" value="1"/>
</dbReference>
<feature type="domain" description="Signal transduction histidine kinase internal region" evidence="2">
    <location>
        <begin position="390"/>
        <end position="463"/>
    </location>
</feature>
<dbReference type="GO" id="GO:0000155">
    <property type="term" value="F:phosphorelay sensor kinase activity"/>
    <property type="evidence" value="ECO:0007669"/>
    <property type="project" value="InterPro"/>
</dbReference>
<protein>
    <submittedName>
        <fullName evidence="3">Histidine kinase</fullName>
    </submittedName>
</protein>
<feature type="transmembrane region" description="Helical" evidence="1">
    <location>
        <begin position="179"/>
        <end position="198"/>
    </location>
</feature>
<dbReference type="EMBL" id="WAAU01000008">
    <property type="protein sequence ID" value="KAB1159381.1"/>
    <property type="molecule type" value="Genomic_DNA"/>
</dbReference>
<evidence type="ECO:0000313" key="3">
    <source>
        <dbReference type="EMBL" id="KAB1159381.1"/>
    </source>
</evidence>
<dbReference type="OrthoDB" id="625140at2"/>
<keyword evidence="1" id="KW-1133">Transmembrane helix</keyword>
<keyword evidence="3" id="KW-0808">Transferase</keyword>
<organism evidence="3 4">
    <name type="scientific">Tenacibaculum aiptasiae</name>
    <dbReference type="NCBI Taxonomy" id="426481"/>
    <lineage>
        <taxon>Bacteria</taxon>
        <taxon>Pseudomonadati</taxon>
        <taxon>Bacteroidota</taxon>
        <taxon>Flavobacteriia</taxon>
        <taxon>Flavobacteriales</taxon>
        <taxon>Flavobacteriaceae</taxon>
        <taxon>Tenacibaculum</taxon>
    </lineage>
</organism>
<dbReference type="InterPro" id="IPR010559">
    <property type="entry name" value="Sig_transdc_His_kin_internal"/>
</dbReference>
<feature type="transmembrane region" description="Helical" evidence="1">
    <location>
        <begin position="265"/>
        <end position="280"/>
    </location>
</feature>
<evidence type="ECO:0000259" key="2">
    <source>
        <dbReference type="Pfam" id="PF06580"/>
    </source>
</evidence>
<evidence type="ECO:0000256" key="1">
    <source>
        <dbReference type="SAM" id="Phobius"/>
    </source>
</evidence>
<keyword evidence="1" id="KW-0472">Membrane</keyword>
<gene>
    <name evidence="3" type="ORF">F7018_03455</name>
</gene>